<dbReference type="Proteomes" id="UP000230249">
    <property type="component" value="Unassembled WGS sequence"/>
</dbReference>
<dbReference type="OMA" id="FFHFIAW"/>
<dbReference type="VEuPathDB" id="FungiDB:CJI96_0004756"/>
<reference evidence="3" key="2">
    <citation type="submission" date="2017-11" db="EMBL/GenBank/DDBJ databases">
        <title>Candida auris genome assembly and annotation.</title>
        <authorList>
            <person name="Munoz J.F."/>
            <person name="Gade L.G."/>
            <person name="Chow N.A."/>
            <person name="Litvintseva A.P."/>
            <person name="Loparev V.N."/>
            <person name="Cuomo C.A."/>
        </authorList>
    </citation>
    <scope>NUCLEOTIDE SEQUENCE</scope>
    <source>
        <strain evidence="3">B8441</strain>
    </source>
</reference>
<keyword evidence="4" id="KW-1185">Reference proteome</keyword>
<feature type="signal peptide" evidence="1">
    <location>
        <begin position="1"/>
        <end position="19"/>
    </location>
</feature>
<dbReference type="VEuPathDB" id="FungiDB:CJI97_005556"/>
<dbReference type="InterPro" id="IPR031452">
    <property type="entry name" value="Kre1"/>
</dbReference>
<dbReference type="GO" id="GO:0031505">
    <property type="term" value="P:fungal-type cell wall organization"/>
    <property type="evidence" value="ECO:0007669"/>
    <property type="project" value="InterPro"/>
</dbReference>
<dbReference type="VEuPathDB" id="FungiDB:CJJ07_002988"/>
<evidence type="ECO:0000256" key="1">
    <source>
        <dbReference type="SAM" id="SignalP"/>
    </source>
</evidence>
<reference evidence="2" key="4">
    <citation type="submission" date="2024-03" db="EMBL/GenBank/DDBJ databases">
        <title>Improved genome assembly of Candida auris strain B8441 and annotation of B11205.</title>
        <authorList>
            <person name="Cauldron N.C."/>
            <person name="Shea T."/>
            <person name="Cuomo C.A."/>
        </authorList>
    </citation>
    <scope>NUCLEOTIDE SEQUENCE</scope>
    <source>
        <strain evidence="2">B8441</strain>
    </source>
</reference>
<dbReference type="EMBL" id="PEKT02000010">
    <property type="protein sequence ID" value="PIS48769.1"/>
    <property type="molecule type" value="Genomic_DNA"/>
</dbReference>
<evidence type="ECO:0000313" key="4">
    <source>
        <dbReference type="Proteomes" id="UP000230249"/>
    </source>
</evidence>
<dbReference type="STRING" id="498019.A0A2H0ZDR6"/>
<gene>
    <name evidence="3" type="ORF">B9J08_005473</name>
    <name evidence="2" type="ORF">B9J08_04355</name>
</gene>
<keyword evidence="1" id="KW-0732">Signal</keyword>
<name>A0A2H0ZDR6_CANAR</name>
<protein>
    <recommendedName>
        <fullName evidence="5">Protein KRE1</fullName>
    </recommendedName>
</protein>
<comment type="caution">
    <text evidence="3">The sequence shown here is derived from an EMBL/GenBank/DDBJ whole genome shotgun (WGS) entry which is preliminary data.</text>
</comment>
<accession>A0A2H0ZDR6</accession>
<evidence type="ECO:0000313" key="3">
    <source>
        <dbReference type="EMBL" id="PIS48769.1"/>
    </source>
</evidence>
<proteinExistence type="predicted"/>
<organism evidence="3">
    <name type="scientific">Candidozyma auris</name>
    <name type="common">Yeast</name>
    <name type="synonym">Candida auris</name>
    <dbReference type="NCBI Taxonomy" id="498019"/>
    <lineage>
        <taxon>Eukaryota</taxon>
        <taxon>Fungi</taxon>
        <taxon>Dikarya</taxon>
        <taxon>Ascomycota</taxon>
        <taxon>Saccharomycotina</taxon>
        <taxon>Pichiomycetes</taxon>
        <taxon>Metschnikowiaceae</taxon>
        <taxon>Candidozyma</taxon>
    </lineage>
</organism>
<dbReference type="VEuPathDB" id="FungiDB:QG37_06770"/>
<reference evidence="2 4" key="3">
    <citation type="journal article" date="2018" name="Nat. Commun.">
        <title>Genomic insights into multidrug-resistance, mating and virulence in Candida auris and related emerging species.</title>
        <authorList>
            <person name="Munoz J.F."/>
            <person name="Gade L."/>
            <person name="Chow N.A."/>
            <person name="Loparev V.N."/>
            <person name="Juieng P."/>
            <person name="Berkow E.L."/>
            <person name="Farrer R.A."/>
            <person name="Litvintseva A.P."/>
            <person name="Cuomo C.A."/>
        </authorList>
    </citation>
    <scope>GENOME REANNOTATION</scope>
    <source>
        <strain evidence="2 4">B8441</strain>
    </source>
</reference>
<reference evidence="3 4" key="1">
    <citation type="journal article" date="2017" name="Clin. Infect. Dis.">
        <title>Simultaneous emergence of multidrug-resistant Candida auris on 3 continents confirmed by whole-genome sequencing and epidemiological analyses.</title>
        <authorList>
            <person name="Lockhart S.R."/>
            <person name="Etienne K.A."/>
            <person name="Vallabhaneni S."/>
            <person name="Farooqi J."/>
            <person name="Chowdhary A."/>
            <person name="Govender N.P."/>
            <person name="Colombo A.L."/>
            <person name="Calvo B."/>
            <person name="Cuomo C.A."/>
            <person name="Desjardins C.A."/>
            <person name="Berkow E.L."/>
            <person name="Castanheira M."/>
            <person name="Magobo R.E."/>
            <person name="Jabeen K."/>
            <person name="Asghar R.J."/>
            <person name="Meis J.F."/>
            <person name="Jackson B."/>
            <person name="Chiller T."/>
            <person name="Litvintseva A.P."/>
        </authorList>
    </citation>
    <scope>NUCLEOTIDE SEQUENCE [LARGE SCALE GENOMIC DNA]</scope>
    <source>
        <strain evidence="3 4">B8441</strain>
    </source>
</reference>
<evidence type="ECO:0000313" key="2">
    <source>
        <dbReference type="EMBL" id="KAK8439861.1"/>
    </source>
</evidence>
<sequence length="133" mass="13679">MLFFHFIAWLVATFGMVSAATTSSSSSTSTTSTMKPTSVWVTGTDANGVLKTTQSRFEQTQFVVETSTTAVPSGAIGLGSVSGTVGQVRSYEQVTVSAGGSFAYGAVPGGLRGSMPWVTVGTTLVFVFGVAMI</sequence>
<feature type="chain" id="PRO_5044381195" description="Protein KRE1" evidence="1">
    <location>
        <begin position="20"/>
        <end position="133"/>
    </location>
</feature>
<dbReference type="Pfam" id="PF17056">
    <property type="entry name" value="KRE1"/>
    <property type="match status" value="1"/>
</dbReference>
<dbReference type="EMBL" id="PEKT03000004">
    <property type="protein sequence ID" value="KAK8439861.1"/>
    <property type="molecule type" value="Genomic_DNA"/>
</dbReference>
<dbReference type="VEuPathDB" id="FungiDB:B9J08_005473"/>
<dbReference type="AlphaFoldDB" id="A0A2H0ZDR6"/>
<evidence type="ECO:0008006" key="5">
    <source>
        <dbReference type="Google" id="ProtNLM"/>
    </source>
</evidence>